<dbReference type="Proteomes" id="UP000663827">
    <property type="component" value="Unassembled WGS sequence"/>
</dbReference>
<feature type="compositionally biased region" description="Basic and acidic residues" evidence="3">
    <location>
        <begin position="64"/>
        <end position="78"/>
    </location>
</feature>
<evidence type="ECO:0000313" key="4">
    <source>
        <dbReference type="EMBL" id="CAE7161954.1"/>
    </source>
</evidence>
<feature type="compositionally biased region" description="Polar residues" evidence="3">
    <location>
        <begin position="119"/>
        <end position="132"/>
    </location>
</feature>
<dbReference type="AlphaFoldDB" id="A0A8H3E6F3"/>
<dbReference type="PANTHER" id="PTHR37534:SF46">
    <property type="entry name" value="ZN(II)2CYS6 TRANSCRIPTION FACTOR (EUROFUNG)"/>
    <property type="match status" value="1"/>
</dbReference>
<name>A0A8H3E6F3_9AGAM</name>
<gene>
    <name evidence="4" type="ORF">RDB_LOCUS100703</name>
</gene>
<dbReference type="InterPro" id="IPR021858">
    <property type="entry name" value="Fun_TF"/>
</dbReference>
<evidence type="ECO:0000313" key="5">
    <source>
        <dbReference type="Proteomes" id="UP000663827"/>
    </source>
</evidence>
<evidence type="ECO:0000256" key="2">
    <source>
        <dbReference type="ARBA" id="ARBA00023242"/>
    </source>
</evidence>
<organism evidence="4 5">
    <name type="scientific">Rhizoctonia solani</name>
    <dbReference type="NCBI Taxonomy" id="456999"/>
    <lineage>
        <taxon>Eukaryota</taxon>
        <taxon>Fungi</taxon>
        <taxon>Dikarya</taxon>
        <taxon>Basidiomycota</taxon>
        <taxon>Agaricomycotina</taxon>
        <taxon>Agaricomycetes</taxon>
        <taxon>Cantharellales</taxon>
        <taxon>Ceratobasidiaceae</taxon>
        <taxon>Rhizoctonia</taxon>
    </lineage>
</organism>
<comment type="subcellular location">
    <subcellularLocation>
        <location evidence="1">Nucleus</location>
    </subcellularLocation>
</comment>
<comment type="caution">
    <text evidence="4">The sequence shown here is derived from an EMBL/GenBank/DDBJ whole genome shotgun (WGS) entry which is preliminary data.</text>
</comment>
<dbReference type="GO" id="GO:0005634">
    <property type="term" value="C:nucleus"/>
    <property type="evidence" value="ECO:0007669"/>
    <property type="project" value="UniProtKB-SubCell"/>
</dbReference>
<feature type="compositionally biased region" description="Polar residues" evidence="3">
    <location>
        <begin position="36"/>
        <end position="50"/>
    </location>
</feature>
<sequence>KGPNGCRRCARAGIRCEGYLATAAKHSIRENKSRPNTDSPYSSISPNELTSPIDPPDQAQASRSARDDSAVTKIRDFGYSHQPGSVPAPHQPSHSQPGYPSFHYEQPTTSPFKFVQAPGNVSTPLENSTSQAPAPPLNGGIAGAIWPLRGRPMVVPSQTHLAGSRLGLAISRPAVPLTPGSPGLGLSVAQDSTTRAGKNVPTRRGQNYSTSSELRLTVESPSSFLGAELEVRDTEQIEAKLLNELVLDRRVESNTFSFLVHGFIAWSTMFLFDGACVIPIIADHIRRTPSFEHEIRQTMLLISNASLAISRSIDYDGPELPTLHKRLMDRVIEVRDDTEMTRELALKMMEHSHQFISMLFKVGTFASVLDVMGLYGPIFRRACPEPGESLVNLPRCLTNSNIHLRYYVALDVLQSIITHRPMFFRYDLDYLSPQEEGIIISGKVGLRWLYGISDRMMIVLARMNTLFEDFGNGVDPETVQELENEIMGCKPVIFTRAGVDPILNLGRIAVQEAWMMAAQVYLYMGLCGANSSDPRVVKIWKQFMRLLGGMKPHRNPDSFLVLPVVILGVAATSSTEQTTLLERLLGVPECNRPGTVGNDIMRMLSDVWAHTTERPAVWADLRSASLRVTGI</sequence>
<feature type="non-terminal residue" evidence="4">
    <location>
        <position position="631"/>
    </location>
</feature>
<accession>A0A8H3E6F3</accession>
<protein>
    <submittedName>
        <fullName evidence="4">Uncharacterized protein</fullName>
    </submittedName>
</protein>
<evidence type="ECO:0000256" key="3">
    <source>
        <dbReference type="SAM" id="MobiDB-lite"/>
    </source>
</evidence>
<feature type="region of interest" description="Disordered" evidence="3">
    <location>
        <begin position="24"/>
        <end position="136"/>
    </location>
</feature>
<dbReference type="Pfam" id="PF11951">
    <property type="entry name" value="Fungal_trans_2"/>
    <property type="match status" value="1"/>
</dbReference>
<reference evidence="4" key="1">
    <citation type="submission" date="2021-01" db="EMBL/GenBank/DDBJ databases">
        <authorList>
            <person name="Kaushik A."/>
        </authorList>
    </citation>
    <scope>NUCLEOTIDE SEQUENCE</scope>
    <source>
        <strain evidence="4">AG5</strain>
    </source>
</reference>
<keyword evidence="2" id="KW-0539">Nucleus</keyword>
<proteinExistence type="predicted"/>
<dbReference type="PANTHER" id="PTHR37534">
    <property type="entry name" value="TRANSCRIPTIONAL ACTIVATOR PROTEIN UGA3"/>
    <property type="match status" value="1"/>
</dbReference>
<dbReference type="EMBL" id="CAJNJQ010002119">
    <property type="protein sequence ID" value="CAE7161954.1"/>
    <property type="molecule type" value="Genomic_DNA"/>
</dbReference>
<feature type="region of interest" description="Disordered" evidence="3">
    <location>
        <begin position="181"/>
        <end position="209"/>
    </location>
</feature>
<evidence type="ECO:0000256" key="1">
    <source>
        <dbReference type="ARBA" id="ARBA00004123"/>
    </source>
</evidence>